<keyword evidence="7 11" id="KW-0067">ATP-binding</keyword>
<dbReference type="InterPro" id="IPR003593">
    <property type="entry name" value="AAA+_ATPase"/>
</dbReference>
<accession>A0A0G4QH42</accession>
<dbReference type="GO" id="GO:0005886">
    <property type="term" value="C:plasma membrane"/>
    <property type="evidence" value="ECO:0007669"/>
    <property type="project" value="UniProtKB-SubCell"/>
</dbReference>
<sequence>MNNLLTLEHVSITHQESGKKLIDDVSFSIKQGRTFAIIGESGSGKSLMSKAIMGLLPEQLVVSGEILFEGKKISDEAFSQRRALLGTSLGLIVQNGMSAFDPLMKIGKQISQTLIYHFSYTKKQALEETQLALSHVFPHQFQSIMQAFPHQLSGGQLQRVMIAIALALSPKLLIADEPTTALDAPLRREILKLLQHVVTTHHSTLIFISHDLGLVNEIADDIVVMQEGKMVECGDKTTVLTSPTQEYTRYLINARRQLSLRFEQLINKKTD</sequence>
<dbReference type="InterPro" id="IPR003439">
    <property type="entry name" value="ABC_transporter-like_ATP-bd"/>
</dbReference>
<dbReference type="SUPFAM" id="SSF52540">
    <property type="entry name" value="P-loop containing nucleoside triphosphate hydrolases"/>
    <property type="match status" value="1"/>
</dbReference>
<gene>
    <name evidence="11" type="primary">oppD_6</name>
    <name evidence="11" type="ORF">BN1804_03264</name>
</gene>
<evidence type="ECO:0000256" key="2">
    <source>
        <dbReference type="ARBA" id="ARBA00005417"/>
    </source>
</evidence>
<reference evidence="12" key="1">
    <citation type="submission" date="2015-06" db="EMBL/GenBank/DDBJ databases">
        <authorList>
            <person name="Urmite Genomes"/>
        </authorList>
    </citation>
    <scope>NUCLEOTIDE SEQUENCE [LARGE SCALE GENOMIC DNA]</scope>
    <source>
        <strain evidence="12">CSUR P1867</strain>
    </source>
</reference>
<dbReference type="CDD" id="cd03257">
    <property type="entry name" value="ABC_NikE_OppD_transporters"/>
    <property type="match status" value="1"/>
</dbReference>
<dbReference type="PROSITE" id="PS50893">
    <property type="entry name" value="ABC_TRANSPORTER_2"/>
    <property type="match status" value="1"/>
</dbReference>
<dbReference type="SMART" id="SM00382">
    <property type="entry name" value="AAA"/>
    <property type="match status" value="1"/>
</dbReference>
<dbReference type="Gene3D" id="3.40.50.300">
    <property type="entry name" value="P-loop containing nucleotide triphosphate hydrolases"/>
    <property type="match status" value="1"/>
</dbReference>
<evidence type="ECO:0000256" key="7">
    <source>
        <dbReference type="ARBA" id="ARBA00022840"/>
    </source>
</evidence>
<dbReference type="PANTHER" id="PTHR43297">
    <property type="entry name" value="OLIGOPEPTIDE TRANSPORT ATP-BINDING PROTEIN APPD"/>
    <property type="match status" value="1"/>
</dbReference>
<keyword evidence="8" id="KW-1278">Translocase</keyword>
<keyword evidence="6" id="KW-0547">Nucleotide-binding</keyword>
<dbReference type="PROSITE" id="PS00211">
    <property type="entry name" value="ABC_TRANSPORTER_1"/>
    <property type="match status" value="1"/>
</dbReference>
<keyword evidence="5" id="KW-0997">Cell inner membrane</keyword>
<evidence type="ECO:0000256" key="3">
    <source>
        <dbReference type="ARBA" id="ARBA00022448"/>
    </source>
</evidence>
<dbReference type="GO" id="GO:0016887">
    <property type="term" value="F:ATP hydrolysis activity"/>
    <property type="evidence" value="ECO:0007669"/>
    <property type="project" value="InterPro"/>
</dbReference>
<dbReference type="PANTHER" id="PTHR43297:SF14">
    <property type="entry name" value="ATPASE AAA-TYPE CORE DOMAIN-CONTAINING PROTEIN"/>
    <property type="match status" value="1"/>
</dbReference>
<dbReference type="AlphaFoldDB" id="A0A0G4QH42"/>
<comment type="subcellular location">
    <subcellularLocation>
        <location evidence="1">Cell inner membrane</location>
        <topology evidence="1">Peripheral membrane protein</topology>
    </subcellularLocation>
</comment>
<evidence type="ECO:0000259" key="10">
    <source>
        <dbReference type="PROSITE" id="PS50893"/>
    </source>
</evidence>
<evidence type="ECO:0000313" key="11">
    <source>
        <dbReference type="EMBL" id="CRL64961.1"/>
    </source>
</evidence>
<evidence type="ECO:0000256" key="6">
    <source>
        <dbReference type="ARBA" id="ARBA00022741"/>
    </source>
</evidence>
<keyword evidence="3" id="KW-0813">Transport</keyword>
<dbReference type="InterPro" id="IPR017871">
    <property type="entry name" value="ABC_transporter-like_CS"/>
</dbReference>
<organism evidence="11 12">
    <name type="scientific">Proteus penneri</name>
    <dbReference type="NCBI Taxonomy" id="102862"/>
    <lineage>
        <taxon>Bacteria</taxon>
        <taxon>Pseudomonadati</taxon>
        <taxon>Pseudomonadota</taxon>
        <taxon>Gammaproteobacteria</taxon>
        <taxon>Enterobacterales</taxon>
        <taxon>Morganellaceae</taxon>
        <taxon>Proteus</taxon>
    </lineage>
</organism>
<dbReference type="RefSeq" id="WP_072064927.1">
    <property type="nucleotide sequence ID" value="NZ_CVRY01000007.1"/>
</dbReference>
<protein>
    <submittedName>
        <fullName evidence="11">Oligopeptide transport ATP-binding protein OppD</fullName>
    </submittedName>
</protein>
<dbReference type="GO" id="GO:0005524">
    <property type="term" value="F:ATP binding"/>
    <property type="evidence" value="ECO:0007669"/>
    <property type="project" value="UniProtKB-KW"/>
</dbReference>
<evidence type="ECO:0000313" key="12">
    <source>
        <dbReference type="Proteomes" id="UP000183920"/>
    </source>
</evidence>
<evidence type="ECO:0000256" key="1">
    <source>
        <dbReference type="ARBA" id="ARBA00004417"/>
    </source>
</evidence>
<dbReference type="EMBL" id="CVRY01000007">
    <property type="protein sequence ID" value="CRL64961.1"/>
    <property type="molecule type" value="Genomic_DNA"/>
</dbReference>
<keyword evidence="9" id="KW-0472">Membrane</keyword>
<name>A0A0G4QH42_9GAMM</name>
<evidence type="ECO:0000256" key="8">
    <source>
        <dbReference type="ARBA" id="ARBA00022967"/>
    </source>
</evidence>
<comment type="similarity">
    <text evidence="2">Belongs to the ABC transporter superfamily.</text>
</comment>
<keyword evidence="4" id="KW-1003">Cell membrane</keyword>
<evidence type="ECO:0000256" key="9">
    <source>
        <dbReference type="ARBA" id="ARBA00023136"/>
    </source>
</evidence>
<dbReference type="InterPro" id="IPR027417">
    <property type="entry name" value="P-loop_NTPase"/>
</dbReference>
<evidence type="ECO:0000256" key="4">
    <source>
        <dbReference type="ARBA" id="ARBA00022475"/>
    </source>
</evidence>
<dbReference type="Pfam" id="PF00005">
    <property type="entry name" value="ABC_tran"/>
    <property type="match status" value="1"/>
</dbReference>
<evidence type="ECO:0000256" key="5">
    <source>
        <dbReference type="ARBA" id="ARBA00022519"/>
    </source>
</evidence>
<proteinExistence type="inferred from homology"/>
<dbReference type="InterPro" id="IPR050388">
    <property type="entry name" value="ABC_Ni/Peptide_Import"/>
</dbReference>
<dbReference type="Proteomes" id="UP000183920">
    <property type="component" value="Unassembled WGS sequence"/>
</dbReference>
<feature type="domain" description="ABC transporter" evidence="10">
    <location>
        <begin position="5"/>
        <end position="252"/>
    </location>
</feature>